<evidence type="ECO:0000313" key="1">
    <source>
        <dbReference type="EMBL" id="CAG8823820.1"/>
    </source>
</evidence>
<dbReference type="EMBL" id="CAJVQB010036368">
    <property type="protein sequence ID" value="CAG8823820.1"/>
    <property type="molecule type" value="Genomic_DNA"/>
</dbReference>
<dbReference type="Proteomes" id="UP000789901">
    <property type="component" value="Unassembled WGS sequence"/>
</dbReference>
<feature type="non-terminal residue" evidence="1">
    <location>
        <position position="40"/>
    </location>
</feature>
<comment type="caution">
    <text evidence="1">The sequence shown here is derived from an EMBL/GenBank/DDBJ whole genome shotgun (WGS) entry which is preliminary data.</text>
</comment>
<evidence type="ECO:0000313" key="2">
    <source>
        <dbReference type="Proteomes" id="UP000789901"/>
    </source>
</evidence>
<name>A0ABN7WAQ9_GIGMA</name>
<dbReference type="Gene3D" id="1.25.40.1040">
    <property type="match status" value="1"/>
</dbReference>
<proteinExistence type="predicted"/>
<organism evidence="1 2">
    <name type="scientific">Gigaspora margarita</name>
    <dbReference type="NCBI Taxonomy" id="4874"/>
    <lineage>
        <taxon>Eukaryota</taxon>
        <taxon>Fungi</taxon>
        <taxon>Fungi incertae sedis</taxon>
        <taxon>Mucoromycota</taxon>
        <taxon>Glomeromycotina</taxon>
        <taxon>Glomeromycetes</taxon>
        <taxon>Diversisporales</taxon>
        <taxon>Gigasporaceae</taxon>
        <taxon>Gigaspora</taxon>
    </lineage>
</organism>
<keyword evidence="2" id="KW-1185">Reference proteome</keyword>
<sequence>MNEACQLDLQDRFINLKYSKYMLRNDQIEEAEQKIRLFTK</sequence>
<protein>
    <submittedName>
        <fullName evidence="1">11946_t:CDS:1</fullName>
    </submittedName>
</protein>
<dbReference type="Pfam" id="PF12569">
    <property type="entry name" value="NatA_aux_su"/>
    <property type="match status" value="1"/>
</dbReference>
<gene>
    <name evidence="1" type="ORF">GMARGA_LOCUS28427</name>
</gene>
<dbReference type="InterPro" id="IPR021183">
    <property type="entry name" value="NatA_aux_su"/>
</dbReference>
<accession>A0ABN7WAQ9</accession>
<reference evidence="1 2" key="1">
    <citation type="submission" date="2021-06" db="EMBL/GenBank/DDBJ databases">
        <authorList>
            <person name="Kallberg Y."/>
            <person name="Tangrot J."/>
            <person name="Rosling A."/>
        </authorList>
    </citation>
    <scope>NUCLEOTIDE SEQUENCE [LARGE SCALE GENOMIC DNA]</scope>
    <source>
        <strain evidence="1 2">120-4 pot B 10/14</strain>
    </source>
</reference>